<accession>A0A1G4JF14</accession>
<name>A0A1G4JF14_9SACH</name>
<evidence type="ECO:0000313" key="2">
    <source>
        <dbReference type="Proteomes" id="UP000190274"/>
    </source>
</evidence>
<dbReference type="AlphaFoldDB" id="A0A1G4JF14"/>
<dbReference type="STRING" id="1266660.A0A1G4JF14"/>
<dbReference type="Proteomes" id="UP000190274">
    <property type="component" value="Chromosome E"/>
</dbReference>
<dbReference type="GO" id="GO:0000070">
    <property type="term" value="P:mitotic sister chromatid segregation"/>
    <property type="evidence" value="ECO:0007669"/>
    <property type="project" value="TreeGrafter"/>
</dbReference>
<reference evidence="2" key="1">
    <citation type="submission" date="2016-03" db="EMBL/GenBank/DDBJ databases">
        <authorList>
            <person name="Devillers H."/>
        </authorList>
    </citation>
    <scope>NUCLEOTIDE SEQUENCE [LARGE SCALE GENOMIC DNA]</scope>
</reference>
<protein>
    <submittedName>
        <fullName evidence="1">LADA_0E12178g1_1</fullName>
    </submittedName>
</protein>
<dbReference type="PANTHER" id="PTHR48208">
    <property type="entry name" value="CENTROMERE PROTEIN I"/>
    <property type="match status" value="1"/>
</dbReference>
<keyword evidence="2" id="KW-1185">Reference proteome</keyword>
<dbReference type="PANTHER" id="PTHR48208:SF2">
    <property type="entry name" value="CENTROMERE PROTEIN I"/>
    <property type="match status" value="1"/>
</dbReference>
<proteinExistence type="predicted"/>
<organism evidence="1 2">
    <name type="scientific">Lachancea dasiensis</name>
    <dbReference type="NCBI Taxonomy" id="1072105"/>
    <lineage>
        <taxon>Eukaryota</taxon>
        <taxon>Fungi</taxon>
        <taxon>Dikarya</taxon>
        <taxon>Ascomycota</taxon>
        <taxon>Saccharomycotina</taxon>
        <taxon>Saccharomycetes</taxon>
        <taxon>Saccharomycetales</taxon>
        <taxon>Saccharomycetaceae</taxon>
        <taxon>Lachancea</taxon>
    </lineage>
</organism>
<evidence type="ECO:0000313" key="1">
    <source>
        <dbReference type="EMBL" id="SCU88810.1"/>
    </source>
</evidence>
<gene>
    <name evidence="1" type="ORF">LADA_0E12178G</name>
</gene>
<dbReference type="GO" id="GO:0000939">
    <property type="term" value="C:inner kinetochore"/>
    <property type="evidence" value="ECO:0007669"/>
    <property type="project" value="TreeGrafter"/>
</dbReference>
<dbReference type="OrthoDB" id="6347512at2759"/>
<dbReference type="GO" id="GO:0034080">
    <property type="term" value="P:CENP-A containing chromatin assembly"/>
    <property type="evidence" value="ECO:0007669"/>
    <property type="project" value="TreeGrafter"/>
</dbReference>
<dbReference type="CDD" id="cd22647">
    <property type="entry name" value="CTF3_NTD_HEAT"/>
    <property type="match status" value="1"/>
</dbReference>
<sequence>MGVVDNCLHLLIHAHELDTTQIHEILTKIHASVNREGVSAELLDQFIVFLCETSRISVSTKIFLVREALLPNGKIPDSTVHTVIKYLGVTNFSTSQKQETPRSLQTELCKWLVHVYLYMEDVSVFERTYSVWFHLWSLDYLQIWITYLLFWSTSRYLAKPWRMKVHISVGNNPGYSNSRATATLLLHKYYNIHRHSSIARAITNLKCNARRLKTIQQSFWDHVFLIKWCFVLELSNSISSASFHVLVNELETKLRCQPSKEWDDKPIPLKSIETLENLSQHFGKISFPNDIDAILTKRDRNSLVFLATADSTNDLWDRVLQWFQLKQNYQPSKGRLHESDVRYRHGMMAAWILNPKCLSSPIIIQSEERGPSNILMLLGLLCKFEMVENIANSMTHMQCRGILAMICTFSKGLDVERAAMYFSAIKDFLEQEAFCDLHDGNLAVTFRLFVKVLRERIATTNSTVLSDSWLFSQKFLTKLIISNDPILLDSVSEYLILSREGVVNSSRAEVSEMHNTIILDLTNYLWRNKLSKVGSMLMLPTCFIRILADIVFQVNSHVSEKRCFNLLNIPALSFVGKKAVERLEDALGSEARFHGAISEKGFLSFKLKVGTDKWLDTITNFYELKLAVLAKIRYEDAYGNISLFLYTYLRSLTNSEDI</sequence>
<dbReference type="EMBL" id="LT598455">
    <property type="protein sequence ID" value="SCU88810.1"/>
    <property type="molecule type" value="Genomic_DNA"/>
</dbReference>